<evidence type="ECO:0000256" key="3">
    <source>
        <dbReference type="ARBA" id="ARBA00048132"/>
    </source>
</evidence>
<dbReference type="InterPro" id="IPR036188">
    <property type="entry name" value="FAD/NAD-bd_sf"/>
</dbReference>
<dbReference type="Pfam" id="PF07992">
    <property type="entry name" value="Pyr_redox_2"/>
    <property type="match status" value="1"/>
</dbReference>
<keyword evidence="1" id="KW-0285">Flavoprotein</keyword>
<feature type="domain" description="FAD/NAD(P)-binding" evidence="4">
    <location>
        <begin position="233"/>
        <end position="541"/>
    </location>
</feature>
<dbReference type="AlphaFoldDB" id="A0A1Q2CPH2"/>
<evidence type="ECO:0000313" key="5">
    <source>
        <dbReference type="EMBL" id="AQP48027.1"/>
    </source>
</evidence>
<evidence type="ECO:0000256" key="1">
    <source>
        <dbReference type="ARBA" id="ARBA00022630"/>
    </source>
</evidence>
<protein>
    <submittedName>
        <fullName evidence="5">Response regulator</fullName>
    </submittedName>
</protein>
<accession>A0A1Q2CPH2</accession>
<gene>
    <name evidence="5" type="ORF">BW730_11565</name>
</gene>
<dbReference type="InterPro" id="IPR023753">
    <property type="entry name" value="FAD/NAD-binding_dom"/>
</dbReference>
<evidence type="ECO:0000313" key="6">
    <source>
        <dbReference type="Proteomes" id="UP000188145"/>
    </source>
</evidence>
<comment type="catalytic activity">
    <reaction evidence="3">
        <text>[thioredoxin]-dithiol + NADP(+) = [thioredoxin]-disulfide + NADPH + H(+)</text>
        <dbReference type="Rhea" id="RHEA:20345"/>
        <dbReference type="Rhea" id="RHEA-COMP:10698"/>
        <dbReference type="Rhea" id="RHEA-COMP:10700"/>
        <dbReference type="ChEBI" id="CHEBI:15378"/>
        <dbReference type="ChEBI" id="CHEBI:29950"/>
        <dbReference type="ChEBI" id="CHEBI:50058"/>
        <dbReference type="ChEBI" id="CHEBI:57783"/>
        <dbReference type="ChEBI" id="CHEBI:58349"/>
        <dbReference type="EC" id="1.8.1.9"/>
    </reaction>
</comment>
<keyword evidence="2" id="KW-0560">Oxidoreductase</keyword>
<dbReference type="GO" id="GO:0004791">
    <property type="term" value="F:thioredoxin-disulfide reductase (NADPH) activity"/>
    <property type="evidence" value="ECO:0007669"/>
    <property type="project" value="UniProtKB-EC"/>
</dbReference>
<name>A0A1Q2CPH2_9ACTN</name>
<dbReference type="STRING" id="1332264.BW730_11565"/>
<evidence type="ECO:0000259" key="4">
    <source>
        <dbReference type="Pfam" id="PF07992"/>
    </source>
</evidence>
<dbReference type="Proteomes" id="UP000188145">
    <property type="component" value="Chromosome"/>
</dbReference>
<dbReference type="RefSeq" id="WP_077686361.1">
    <property type="nucleotide sequence ID" value="NZ_CP019606.1"/>
</dbReference>
<dbReference type="SUPFAM" id="SSF51905">
    <property type="entry name" value="FAD/NAD(P)-binding domain"/>
    <property type="match status" value="1"/>
</dbReference>
<organism evidence="5 6">
    <name type="scientific">Tessaracoccus aquimaris</name>
    <dbReference type="NCBI Taxonomy" id="1332264"/>
    <lineage>
        <taxon>Bacteria</taxon>
        <taxon>Bacillati</taxon>
        <taxon>Actinomycetota</taxon>
        <taxon>Actinomycetes</taxon>
        <taxon>Propionibacteriales</taxon>
        <taxon>Propionibacteriaceae</taxon>
        <taxon>Tessaracoccus</taxon>
    </lineage>
</organism>
<dbReference type="PRINTS" id="PR00469">
    <property type="entry name" value="PNDRDTASEII"/>
</dbReference>
<keyword evidence="6" id="KW-1185">Reference proteome</keyword>
<dbReference type="InterPro" id="IPR050097">
    <property type="entry name" value="Ferredoxin-NADP_redctase_2"/>
</dbReference>
<dbReference type="EMBL" id="CP019606">
    <property type="protein sequence ID" value="AQP48027.1"/>
    <property type="molecule type" value="Genomic_DNA"/>
</dbReference>
<dbReference type="OrthoDB" id="109585at2"/>
<proteinExistence type="predicted"/>
<dbReference type="PANTHER" id="PTHR48105">
    <property type="entry name" value="THIOREDOXIN REDUCTASE 1-RELATED-RELATED"/>
    <property type="match status" value="1"/>
</dbReference>
<evidence type="ECO:0000256" key="2">
    <source>
        <dbReference type="ARBA" id="ARBA00023002"/>
    </source>
</evidence>
<dbReference type="Gene3D" id="3.50.50.60">
    <property type="entry name" value="FAD/NAD(P)-binding domain"/>
    <property type="match status" value="2"/>
</dbReference>
<dbReference type="KEGG" id="tes:BW730_11565"/>
<reference evidence="6" key="1">
    <citation type="submission" date="2017-02" db="EMBL/GenBank/DDBJ databases">
        <title>Tessaracoccus aquaemaris sp. nov., isolated from the intestine of a Korean rockfish, Sebastes schlegelii, in a marine aquaculture pond.</title>
        <authorList>
            <person name="Tak E.J."/>
            <person name="Bae J.-W."/>
        </authorList>
    </citation>
    <scope>NUCLEOTIDE SEQUENCE [LARGE SCALE GENOMIC DNA]</scope>
    <source>
        <strain evidence="6">NSG39</strain>
    </source>
</reference>
<sequence length="556" mass="58820">MTTPDAPAIVCISAGHPDVLAAQFRRYEHEYDLVITGSALEAKHRTKDLLAAGATVALFVMETNLPDATWYEAMHMMRTAVPTARRVVVSPWETFIAESTDLRHALAAGKFDAHLLLPRGVRDEEFHVAIGELLNDWGATAAPQVESIQIIAPEATALTRAISDFLLRAGTPHGMHHPDSPAGRAVLERWEGPAGSWPLVAAPGIVEHCTSVRQLAVRLYGRPDDIDVDEVIDLAIVGAGPAGLAAAVYASSEGLSTIAIEAEAIGGQAGTSSMIRNYLGFPRGISGMRLTQRARSQALRFGTRFYTGWPVTGVTPGSDGAPHRVHTDGGDVLARTVVVGAGVTYRRLGVGSLEALVGDGVHYGAAMAVAPELVGQDVVVVGGGNSAGQAAVHLARYARSVTLVVRREDLTSTMSTYLINEVSYNPRITVRGNCEVVDGGPGEDGHLAWVDLRDVVTGETERREVRALCLLIGAEPQSAWLPEAVLRDEQGFVLTGRDLPPEAWLDGRPPTDLETSVPGVFAIGDIRSGSMKRVASATGEGATVVSLVHGHLAGLG</sequence>
<dbReference type="PRINTS" id="PR00368">
    <property type="entry name" value="FADPNR"/>
</dbReference>